<dbReference type="InterPro" id="IPR012962">
    <property type="entry name" value="Pept_M54_archaemetzincn"/>
</dbReference>
<comment type="cofactor">
    <cofactor evidence="1">
        <name>Zn(2+)</name>
        <dbReference type="ChEBI" id="CHEBI:29105"/>
    </cofactor>
</comment>
<dbReference type="PANTHER" id="PTHR15910">
    <property type="entry name" value="ARCHAEMETZINCIN"/>
    <property type="match status" value="1"/>
</dbReference>
<keyword evidence="2" id="KW-0645">Protease</keyword>
<dbReference type="Gene3D" id="3.40.390.10">
    <property type="entry name" value="Collagenase (Catalytic Domain)"/>
    <property type="match status" value="1"/>
</dbReference>
<dbReference type="OrthoDB" id="50281at2157"/>
<keyword evidence="4" id="KW-0378">Hydrolase</keyword>
<evidence type="ECO:0000313" key="8">
    <source>
        <dbReference type="Proteomes" id="UP000197418"/>
    </source>
</evidence>
<gene>
    <name evidence="7" type="ORF">A3L08_07815</name>
</gene>
<sequence length="242" mass="28334">MEFIAFTYVGNFMEKEVIDEVVFTVFDEANRFFHENDIPMRFLYIDKLKLEPGYLINLNTPEGKIRVYPLEALIDVLHARLLQEIEERPDIAMNKIFAITTFPLVSRNPYFDFYEKFLGIHETRLGLRIMVLSMKPFEPEGLNEMLKEMAGSENPNPRLKRNVREQLTLFKDRVLKGVLHEIGHGFGLEHCSNDCVMNSPSSMGEWDSRYPGYCDSCFINLKRAVEWSELTLRQKEGEKHQD</sequence>
<dbReference type="KEGG" id="tpaf:A3L08_07815"/>
<dbReference type="AlphaFoldDB" id="A0A218P8W5"/>
<evidence type="ECO:0000256" key="3">
    <source>
        <dbReference type="ARBA" id="ARBA00022723"/>
    </source>
</evidence>
<evidence type="ECO:0000256" key="5">
    <source>
        <dbReference type="ARBA" id="ARBA00022833"/>
    </source>
</evidence>
<dbReference type="GeneID" id="33316167"/>
<protein>
    <submittedName>
        <fullName evidence="7">Peptidase M54</fullName>
    </submittedName>
</protein>
<keyword evidence="6" id="KW-0482">Metalloprotease</keyword>
<dbReference type="GO" id="GO:0046872">
    <property type="term" value="F:metal ion binding"/>
    <property type="evidence" value="ECO:0007669"/>
    <property type="project" value="UniProtKB-KW"/>
</dbReference>
<proteinExistence type="predicted"/>
<dbReference type="InterPro" id="IPR024079">
    <property type="entry name" value="MetalloPept_cat_dom_sf"/>
</dbReference>
<dbReference type="EMBL" id="CP015102">
    <property type="protein sequence ID" value="ASJ07231.1"/>
    <property type="molecule type" value="Genomic_DNA"/>
</dbReference>
<dbReference type="RefSeq" id="WP_088854479.1">
    <property type="nucleotide sequence ID" value="NZ_CP015102.1"/>
</dbReference>
<name>A0A218P8W5_9EURY</name>
<organism evidence="7 8">
    <name type="scientific">Thermococcus pacificus</name>
    <dbReference type="NCBI Taxonomy" id="71998"/>
    <lineage>
        <taxon>Archaea</taxon>
        <taxon>Methanobacteriati</taxon>
        <taxon>Methanobacteriota</taxon>
        <taxon>Thermococci</taxon>
        <taxon>Thermococcales</taxon>
        <taxon>Thermococcaceae</taxon>
        <taxon>Thermococcus</taxon>
    </lineage>
</organism>
<dbReference type="GO" id="GO:0008237">
    <property type="term" value="F:metallopeptidase activity"/>
    <property type="evidence" value="ECO:0007669"/>
    <property type="project" value="UniProtKB-KW"/>
</dbReference>
<dbReference type="Pfam" id="PF07998">
    <property type="entry name" value="Peptidase_M54"/>
    <property type="match status" value="2"/>
</dbReference>
<dbReference type="Proteomes" id="UP000197418">
    <property type="component" value="Chromosome"/>
</dbReference>
<reference evidence="7 8" key="1">
    <citation type="submission" date="2016-04" db="EMBL/GenBank/DDBJ databases">
        <title>Complete genome sequence of Thermococcus pacificus type strain P4.</title>
        <authorList>
            <person name="Oger P.M."/>
        </authorList>
    </citation>
    <scope>NUCLEOTIDE SEQUENCE [LARGE SCALE GENOMIC DNA]</scope>
    <source>
        <strain evidence="7 8">P-4</strain>
    </source>
</reference>
<dbReference type="SUPFAM" id="SSF55486">
    <property type="entry name" value="Metalloproteases ('zincins'), catalytic domain"/>
    <property type="match status" value="1"/>
</dbReference>
<dbReference type="GO" id="GO:0006508">
    <property type="term" value="P:proteolysis"/>
    <property type="evidence" value="ECO:0007669"/>
    <property type="project" value="UniProtKB-KW"/>
</dbReference>
<keyword evidence="5" id="KW-0862">Zinc</keyword>
<evidence type="ECO:0000256" key="2">
    <source>
        <dbReference type="ARBA" id="ARBA00022670"/>
    </source>
</evidence>
<accession>A0A218P8W5</accession>
<dbReference type="CDD" id="cd11375">
    <property type="entry name" value="Peptidase_M54"/>
    <property type="match status" value="1"/>
</dbReference>
<dbReference type="PANTHER" id="PTHR15910:SF1">
    <property type="entry name" value="ARCHAEMETZINCIN-2"/>
    <property type="match status" value="1"/>
</dbReference>
<evidence type="ECO:0000256" key="4">
    <source>
        <dbReference type="ARBA" id="ARBA00022801"/>
    </source>
</evidence>
<evidence type="ECO:0000313" key="7">
    <source>
        <dbReference type="EMBL" id="ASJ07231.1"/>
    </source>
</evidence>
<keyword evidence="3" id="KW-0479">Metal-binding</keyword>
<evidence type="ECO:0000256" key="6">
    <source>
        <dbReference type="ARBA" id="ARBA00023049"/>
    </source>
</evidence>
<evidence type="ECO:0000256" key="1">
    <source>
        <dbReference type="ARBA" id="ARBA00001947"/>
    </source>
</evidence>
<keyword evidence="8" id="KW-1185">Reference proteome</keyword>